<comment type="caution">
    <text evidence="3">The sequence shown here is derived from an EMBL/GenBank/DDBJ whole genome shotgun (WGS) entry which is preliminary data.</text>
</comment>
<gene>
    <name evidence="3" type="ORF">GCM10009654_19730</name>
</gene>
<evidence type="ECO:0000313" key="3">
    <source>
        <dbReference type="EMBL" id="GAA1163068.1"/>
    </source>
</evidence>
<sequence length="222" mass="22240">MHLGPARSASPATGVLRGLCATVLAVLCVLLPPAGHALAQGHAPRPVIVAGIAAVAVPGAVTLTRRRLTDAQALAVLTAAQLACHAAYSLPGACRTTADSAVTPGGLPAAVEHGAAAGPPAGVLLAGHLVTLAVGARLLGITERLLWQSRPLLLAVGHLLLFAWPLTGTTHHQGPRATVRESASPLKSAVLARLNAGRAPPPHGPAPFIPHRPTPTGGPCLP</sequence>
<feature type="transmembrane region" description="Helical" evidence="2">
    <location>
        <begin position="47"/>
        <end position="64"/>
    </location>
</feature>
<name>A0ABN1USV3_9ACTN</name>
<reference evidence="3 4" key="1">
    <citation type="journal article" date="2019" name="Int. J. Syst. Evol. Microbiol.">
        <title>The Global Catalogue of Microorganisms (GCM) 10K type strain sequencing project: providing services to taxonomists for standard genome sequencing and annotation.</title>
        <authorList>
            <consortium name="The Broad Institute Genomics Platform"/>
            <consortium name="The Broad Institute Genome Sequencing Center for Infectious Disease"/>
            <person name="Wu L."/>
            <person name="Ma J."/>
        </authorList>
    </citation>
    <scope>NUCLEOTIDE SEQUENCE [LARGE SCALE GENOMIC DNA]</scope>
    <source>
        <strain evidence="3 4">JCM 12696</strain>
    </source>
</reference>
<evidence type="ECO:0000313" key="4">
    <source>
        <dbReference type="Proteomes" id="UP001501371"/>
    </source>
</evidence>
<protein>
    <recommendedName>
        <fullName evidence="5">Integral membrane protein</fullName>
    </recommendedName>
</protein>
<organism evidence="3 4">
    <name type="scientific">Streptomyces hebeiensis</name>
    <dbReference type="NCBI Taxonomy" id="229486"/>
    <lineage>
        <taxon>Bacteria</taxon>
        <taxon>Bacillati</taxon>
        <taxon>Actinomycetota</taxon>
        <taxon>Actinomycetes</taxon>
        <taxon>Kitasatosporales</taxon>
        <taxon>Streptomycetaceae</taxon>
        <taxon>Streptomyces</taxon>
    </lineage>
</organism>
<dbReference type="EMBL" id="BAAAKV010000014">
    <property type="protein sequence ID" value="GAA1163068.1"/>
    <property type="molecule type" value="Genomic_DNA"/>
</dbReference>
<accession>A0ABN1USV3</accession>
<evidence type="ECO:0000256" key="2">
    <source>
        <dbReference type="SAM" id="Phobius"/>
    </source>
</evidence>
<feature type="region of interest" description="Disordered" evidence="1">
    <location>
        <begin position="200"/>
        <end position="222"/>
    </location>
</feature>
<dbReference type="RefSeq" id="WP_344273193.1">
    <property type="nucleotide sequence ID" value="NZ_BAAAKV010000014.1"/>
</dbReference>
<keyword evidence="2" id="KW-0812">Transmembrane</keyword>
<keyword evidence="2" id="KW-1133">Transmembrane helix</keyword>
<evidence type="ECO:0008006" key="5">
    <source>
        <dbReference type="Google" id="ProtNLM"/>
    </source>
</evidence>
<keyword evidence="2" id="KW-0472">Membrane</keyword>
<evidence type="ECO:0000256" key="1">
    <source>
        <dbReference type="SAM" id="MobiDB-lite"/>
    </source>
</evidence>
<feature type="compositionally biased region" description="Pro residues" evidence="1">
    <location>
        <begin position="200"/>
        <end position="213"/>
    </location>
</feature>
<keyword evidence="4" id="KW-1185">Reference proteome</keyword>
<proteinExistence type="predicted"/>
<dbReference type="Proteomes" id="UP001501371">
    <property type="component" value="Unassembled WGS sequence"/>
</dbReference>